<protein>
    <submittedName>
        <fullName evidence="1">Uncharacterized protein</fullName>
    </submittedName>
</protein>
<organism evidence="1 2">
    <name type="scientific">Penicillium subrubescens</name>
    <dbReference type="NCBI Taxonomy" id="1316194"/>
    <lineage>
        <taxon>Eukaryota</taxon>
        <taxon>Fungi</taxon>
        <taxon>Dikarya</taxon>
        <taxon>Ascomycota</taxon>
        <taxon>Pezizomycotina</taxon>
        <taxon>Eurotiomycetes</taxon>
        <taxon>Eurotiomycetidae</taxon>
        <taxon>Eurotiales</taxon>
        <taxon>Aspergillaceae</taxon>
        <taxon>Penicillium</taxon>
    </lineage>
</organism>
<dbReference type="EMBL" id="MNBE01000350">
    <property type="protein sequence ID" value="OKP10385.1"/>
    <property type="molecule type" value="Genomic_DNA"/>
</dbReference>
<name>A0A1Q5UD34_9EURO</name>
<evidence type="ECO:0000313" key="1">
    <source>
        <dbReference type="EMBL" id="OKP10385.1"/>
    </source>
</evidence>
<accession>A0A1Q5UD34</accession>
<keyword evidence="2" id="KW-1185">Reference proteome</keyword>
<comment type="caution">
    <text evidence="1">The sequence shown here is derived from an EMBL/GenBank/DDBJ whole genome shotgun (WGS) entry which is preliminary data.</text>
</comment>
<evidence type="ECO:0000313" key="2">
    <source>
        <dbReference type="Proteomes" id="UP000186955"/>
    </source>
</evidence>
<proteinExistence type="predicted"/>
<sequence>MALLSVLCGATKSAPRLASAGSSVMPLPAPVALYNLCLSNQRLSVGNHPE</sequence>
<reference evidence="1 2" key="1">
    <citation type="submission" date="2016-10" db="EMBL/GenBank/DDBJ databases">
        <title>Genome sequence of the ascomycete fungus Penicillium subrubescens.</title>
        <authorList>
            <person name="De Vries R.P."/>
            <person name="Peng M."/>
            <person name="Dilokpimol A."/>
            <person name="Hilden K."/>
            <person name="Makela M.R."/>
            <person name="Grigoriev I."/>
            <person name="Riley R."/>
            <person name="Granchi Z."/>
        </authorList>
    </citation>
    <scope>NUCLEOTIDE SEQUENCE [LARGE SCALE GENOMIC DNA]</scope>
    <source>
        <strain evidence="1 2">CBS 132785</strain>
    </source>
</reference>
<dbReference type="AlphaFoldDB" id="A0A1Q5UD34"/>
<dbReference type="Proteomes" id="UP000186955">
    <property type="component" value="Unassembled WGS sequence"/>
</dbReference>
<gene>
    <name evidence="1" type="ORF">PENSUB_4174</name>
</gene>